<feature type="region of interest" description="Disordered" evidence="1">
    <location>
        <begin position="20"/>
        <end position="55"/>
    </location>
</feature>
<dbReference type="Ensembl" id="ENSSSCT00070030324.1">
    <property type="protein sequence ID" value="ENSSSCP00070025300.1"/>
    <property type="gene ID" value="ENSSSCG00070015335.1"/>
</dbReference>
<protein>
    <submittedName>
        <fullName evidence="2">Uncharacterized protein</fullName>
    </submittedName>
</protein>
<dbReference type="Proteomes" id="UP000314985">
    <property type="component" value="Unassembled WGS sequence"/>
</dbReference>
<accession>A0A4X1UBA8</accession>
<name>A0A4X1UBA8_PIG</name>
<reference evidence="2" key="2">
    <citation type="submission" date="2025-08" db="UniProtKB">
        <authorList>
            <consortium name="Ensembl"/>
        </authorList>
    </citation>
    <scope>IDENTIFICATION</scope>
</reference>
<evidence type="ECO:0000313" key="2">
    <source>
        <dbReference type="Ensembl" id="ENSSSCP00070025300.1"/>
    </source>
</evidence>
<dbReference type="AlphaFoldDB" id="A0A4X1UBA8"/>
<organism evidence="2 3">
    <name type="scientific">Sus scrofa</name>
    <name type="common">Pig</name>
    <dbReference type="NCBI Taxonomy" id="9823"/>
    <lineage>
        <taxon>Eukaryota</taxon>
        <taxon>Metazoa</taxon>
        <taxon>Chordata</taxon>
        <taxon>Craniata</taxon>
        <taxon>Vertebrata</taxon>
        <taxon>Euteleostomi</taxon>
        <taxon>Mammalia</taxon>
        <taxon>Eutheria</taxon>
        <taxon>Laurasiatheria</taxon>
        <taxon>Artiodactyla</taxon>
        <taxon>Suina</taxon>
        <taxon>Suidae</taxon>
        <taxon>Sus</taxon>
    </lineage>
</organism>
<dbReference type="PANTHER" id="PTHR10199">
    <property type="entry name" value="THROMBOSPONDIN"/>
    <property type="match status" value="1"/>
</dbReference>
<dbReference type="PANTHER" id="PTHR10199:SF78">
    <property type="entry name" value="THROMBOSPONDIN-1"/>
    <property type="match status" value="1"/>
</dbReference>
<reference evidence="3" key="1">
    <citation type="submission" date="2017-08" db="EMBL/GenBank/DDBJ databases">
        <title>USMARCv1.0.</title>
        <authorList>
            <person name="Hannum G.I."/>
            <person name="Koren S."/>
            <person name="Schroeder S.G."/>
            <person name="Chin S.C."/>
            <person name="Nonneman D.J."/>
            <person name="Becker S.A."/>
            <person name="Rosen B.D."/>
            <person name="Bickhart D.M."/>
            <person name="Putnam N.H."/>
            <person name="Green R.E."/>
            <person name="Tuggle C.K."/>
            <person name="Liu H."/>
            <person name="Rohrer G.A."/>
            <person name="Warr A."/>
            <person name="Hall R."/>
            <person name="Kim K."/>
            <person name="Hume D.A."/>
            <person name="Talbot R."/>
            <person name="Chow W."/>
            <person name="Howe K."/>
            <person name="Schwartz A.S."/>
            <person name="Watson M."/>
            <person name="Archibald A.L."/>
            <person name="Phillippy A.M."/>
            <person name="Smith T.P.L."/>
        </authorList>
    </citation>
    <scope>NUCLEOTIDE SEQUENCE [LARGE SCALE GENOMIC DNA]</scope>
</reference>
<evidence type="ECO:0000313" key="3">
    <source>
        <dbReference type="Proteomes" id="UP000314985"/>
    </source>
</evidence>
<proteinExistence type="predicted"/>
<sequence>MNGKPCEGEARETKACQRDACPSMEAGDPGHHGTSVPSPVEEGYRDVAGSVTTPHPSLEARTALVMRQKIRSATSRTVPLMDACPILALLVPSVPATLMAAGSAVLVPLATVEMASSAKMLMSAKKSLMPASTTMESTGVRTQIPATTACPAHHVSLAPSPLAAVWNTPPPTNRCASPVTPAQMGRMTVTRMPSATTSATTATRCTAASVSLVTRQWHHLWEDTDLDGWPNEDLVCVANATYHCKKDNCPNLPNSGRKTMTRMESAMPAMMTMTMIKFQMTGTTVHSITTQPSTTMTEMMWRPL</sequence>
<evidence type="ECO:0000256" key="1">
    <source>
        <dbReference type="SAM" id="MobiDB-lite"/>
    </source>
</evidence>